<evidence type="ECO:0008006" key="5">
    <source>
        <dbReference type="Google" id="ProtNLM"/>
    </source>
</evidence>
<reference evidence="4" key="1">
    <citation type="submission" date="2018-03" db="EMBL/GenBank/DDBJ databases">
        <authorList>
            <person name="Sun L."/>
            <person name="Liu H."/>
            <person name="Chen W."/>
            <person name="Huang K."/>
            <person name="Liu W."/>
            <person name="Gao X."/>
        </authorList>
    </citation>
    <scope>NUCLEOTIDE SEQUENCE [LARGE SCALE GENOMIC DNA]</scope>
    <source>
        <strain evidence="4">SH9</strain>
    </source>
</reference>
<proteinExistence type="predicted"/>
<keyword evidence="4" id="KW-1185">Reference proteome</keyword>
<evidence type="ECO:0000313" key="4">
    <source>
        <dbReference type="Proteomes" id="UP000239772"/>
    </source>
</evidence>
<dbReference type="PROSITE" id="PS51257">
    <property type="entry name" value="PROKAR_LIPOPROTEIN"/>
    <property type="match status" value="1"/>
</dbReference>
<dbReference type="OrthoDB" id="8161815at2"/>
<feature type="chain" id="PRO_5015672702" description="Lipoprotein" evidence="2">
    <location>
        <begin position="21"/>
        <end position="119"/>
    </location>
</feature>
<dbReference type="RefSeq" id="WP_106336601.1">
    <property type="nucleotide sequence ID" value="NZ_PVZS01000009.1"/>
</dbReference>
<dbReference type="EMBL" id="PVZS01000009">
    <property type="protein sequence ID" value="PSC05132.1"/>
    <property type="molecule type" value="Genomic_DNA"/>
</dbReference>
<keyword evidence="2" id="KW-0732">Signal</keyword>
<gene>
    <name evidence="3" type="ORF">SLNSH_09935</name>
</gene>
<dbReference type="AlphaFoldDB" id="A0A2T1HU16"/>
<evidence type="ECO:0000256" key="2">
    <source>
        <dbReference type="SAM" id="SignalP"/>
    </source>
</evidence>
<evidence type="ECO:0000256" key="1">
    <source>
        <dbReference type="SAM" id="MobiDB-lite"/>
    </source>
</evidence>
<name>A0A2T1HU16_9HYPH</name>
<dbReference type="Proteomes" id="UP000239772">
    <property type="component" value="Unassembled WGS sequence"/>
</dbReference>
<evidence type="ECO:0000313" key="3">
    <source>
        <dbReference type="EMBL" id="PSC05132.1"/>
    </source>
</evidence>
<accession>A0A2T1HU16</accession>
<feature type="signal peptide" evidence="2">
    <location>
        <begin position="1"/>
        <end position="20"/>
    </location>
</feature>
<organism evidence="3 4">
    <name type="scientific">Alsobacter soli</name>
    <dbReference type="NCBI Taxonomy" id="2109933"/>
    <lineage>
        <taxon>Bacteria</taxon>
        <taxon>Pseudomonadati</taxon>
        <taxon>Pseudomonadota</taxon>
        <taxon>Alphaproteobacteria</taxon>
        <taxon>Hyphomicrobiales</taxon>
        <taxon>Alsobacteraceae</taxon>
        <taxon>Alsobacter</taxon>
    </lineage>
</organism>
<feature type="region of interest" description="Disordered" evidence="1">
    <location>
        <begin position="99"/>
        <end position="119"/>
    </location>
</feature>
<sequence length="119" mass="11999">MRKIAPALCFALAACNSAGPAPGPMAAAPAPGASAYANLPAGVSPPGFRLPEGSGCSGAVARYHAMMDNDLNSGHVSQSVYDRIKVEIGQASAACQAGRDGEAEAMVRASRSRHGYPQG</sequence>
<comment type="caution">
    <text evidence="3">The sequence shown here is derived from an EMBL/GenBank/DDBJ whole genome shotgun (WGS) entry which is preliminary data.</text>
</comment>
<feature type="compositionally biased region" description="Basic residues" evidence="1">
    <location>
        <begin position="110"/>
        <end position="119"/>
    </location>
</feature>
<protein>
    <recommendedName>
        <fullName evidence="5">Lipoprotein</fullName>
    </recommendedName>
</protein>